<dbReference type="Pfam" id="PF18481">
    <property type="entry name" value="DUF5616"/>
    <property type="match status" value="1"/>
</dbReference>
<dbReference type="RefSeq" id="WP_241646020.1">
    <property type="nucleotide sequence ID" value="NZ_SMMS01000001.1"/>
</dbReference>
<dbReference type="Proteomes" id="UP000217726">
    <property type="component" value="Unassembled WGS sequence"/>
</dbReference>
<dbReference type="EMBL" id="OBDR01000006">
    <property type="protein sequence ID" value="SNY16796.1"/>
    <property type="molecule type" value="Genomic_DNA"/>
</dbReference>
<evidence type="ECO:0000313" key="3">
    <source>
        <dbReference type="EMBL" id="SNY16796.1"/>
    </source>
</evidence>
<dbReference type="AlphaFoldDB" id="A0A285G2P1"/>
<evidence type="ECO:0008006" key="7">
    <source>
        <dbReference type="Google" id="ProtNLM"/>
    </source>
</evidence>
<feature type="domain" description="DUF434" evidence="1">
    <location>
        <begin position="27"/>
        <end position="82"/>
    </location>
</feature>
<dbReference type="EMBL" id="SMMS01000001">
    <property type="protein sequence ID" value="TCL12497.1"/>
    <property type="molecule type" value="Genomic_DNA"/>
</dbReference>
<reference evidence="4 6" key="3">
    <citation type="submission" date="2019-03" db="EMBL/GenBank/DDBJ databases">
        <title>Subsurface microbial communities from deep shales in Ohio and West Virginia, USA.</title>
        <authorList>
            <person name="Wrighton K."/>
        </authorList>
    </citation>
    <scope>NUCLEOTIDE SEQUENCE [LARGE SCALE GENOMIC DNA]</scope>
    <source>
        <strain evidence="4 6">WG1_MB</strain>
    </source>
</reference>
<accession>A0A285G2P1</accession>
<keyword evidence="5" id="KW-1185">Reference proteome</keyword>
<evidence type="ECO:0000313" key="4">
    <source>
        <dbReference type="EMBL" id="TCL12497.1"/>
    </source>
</evidence>
<proteinExistence type="predicted"/>
<organism evidence="3 5">
    <name type="scientific">Methanohalophilus euhalobius</name>
    <dbReference type="NCBI Taxonomy" id="51203"/>
    <lineage>
        <taxon>Archaea</taxon>
        <taxon>Methanobacteriati</taxon>
        <taxon>Methanobacteriota</taxon>
        <taxon>Stenosarchaea group</taxon>
        <taxon>Methanomicrobia</taxon>
        <taxon>Methanosarcinales</taxon>
        <taxon>Methanosarcinaceae</taxon>
        <taxon>Methanohalophilus</taxon>
    </lineage>
</organism>
<protein>
    <recommendedName>
        <fullName evidence="7">DUF434 domain-containing protein</fullName>
    </recommendedName>
</protein>
<feature type="domain" description="DUF5616" evidence="2">
    <location>
        <begin position="87"/>
        <end position="227"/>
    </location>
</feature>
<dbReference type="Pfam" id="PF04256">
    <property type="entry name" value="DUF434"/>
    <property type="match status" value="1"/>
</dbReference>
<dbReference type="PANTHER" id="PTHR42252">
    <property type="entry name" value="DUF5616 DOMAIN-CONTAINING PROTEIN"/>
    <property type="match status" value="1"/>
</dbReference>
<gene>
    <name evidence="4" type="ORF">C7960_1757</name>
    <name evidence="3" type="ORF">SAMN06295989_10674</name>
</gene>
<dbReference type="InterPro" id="IPR007368">
    <property type="entry name" value="DUF434"/>
</dbReference>
<dbReference type="PANTHER" id="PTHR42252:SF1">
    <property type="entry name" value="DUF434 DOMAIN-CONTAINING PROTEIN"/>
    <property type="match status" value="1"/>
</dbReference>
<dbReference type="Proteomes" id="UP000295404">
    <property type="component" value="Unassembled WGS sequence"/>
</dbReference>
<evidence type="ECO:0000313" key="5">
    <source>
        <dbReference type="Proteomes" id="UP000217726"/>
    </source>
</evidence>
<sequence>MYKTYRKRLSDMTSAAGSTSVERLKNKLREPAADIRYLLYRGYRRKGAIRFVSNHYRLAEEERHILTRLIFDPETAARRSNKRLACSRLKGCDIFIDGYNVLITMESVLHNETVWFADDGFLRDTRGIFKNHTNTATTYQAVDEMLTTLSVLAINSATILLDSQMSNSGKLAQFIRKRAAKCPFKTAVTTSKNVDFDLKQVGYRGVIATADSVIVDAVERAADLTACWMEQNGIVGENIGNGEKHTSITDIDRMNRICQ</sequence>
<reference evidence="5" key="1">
    <citation type="submission" date="2017-09" db="EMBL/GenBank/DDBJ databases">
        <authorList>
            <person name="Varghese N."/>
            <person name="Submissions S."/>
        </authorList>
    </citation>
    <scope>NUCLEOTIDE SEQUENCE [LARGE SCALE GENOMIC DNA]</scope>
    <source>
        <strain evidence="5">WG-1MB</strain>
    </source>
</reference>
<evidence type="ECO:0000259" key="2">
    <source>
        <dbReference type="Pfam" id="PF18481"/>
    </source>
</evidence>
<dbReference type="InterPro" id="IPR041652">
    <property type="entry name" value="DUF5616"/>
</dbReference>
<reference evidence="3" key="2">
    <citation type="submission" date="2017-09" db="EMBL/GenBank/DDBJ databases">
        <authorList>
            <person name="Ehlers B."/>
            <person name="Leendertz F.H."/>
        </authorList>
    </citation>
    <scope>NUCLEOTIDE SEQUENCE [LARGE SCALE GENOMIC DNA]</scope>
    <source>
        <strain evidence="3">WG-1MB</strain>
    </source>
</reference>
<name>A0A285G2P1_9EURY</name>
<evidence type="ECO:0000313" key="6">
    <source>
        <dbReference type="Proteomes" id="UP000295404"/>
    </source>
</evidence>
<evidence type="ECO:0000259" key="1">
    <source>
        <dbReference type="Pfam" id="PF04256"/>
    </source>
</evidence>